<dbReference type="AlphaFoldDB" id="A0AAD5WCB6"/>
<keyword evidence="1" id="KW-0472">Membrane</keyword>
<proteinExistence type="predicted"/>
<evidence type="ECO:0000313" key="3">
    <source>
        <dbReference type="Proteomes" id="UP001210211"/>
    </source>
</evidence>
<protein>
    <recommendedName>
        <fullName evidence="4">DUF4408 domain-containing protein</fullName>
    </recommendedName>
</protein>
<reference evidence="2 3" key="1">
    <citation type="journal article" date="2022" name="Cell">
        <title>Repeat-based holocentromeres influence genome architecture and karyotype evolution.</title>
        <authorList>
            <person name="Hofstatter P.G."/>
            <person name="Thangavel G."/>
            <person name="Lux T."/>
            <person name="Neumann P."/>
            <person name="Vondrak T."/>
            <person name="Novak P."/>
            <person name="Zhang M."/>
            <person name="Costa L."/>
            <person name="Castellani M."/>
            <person name="Scott A."/>
            <person name="Toegelov H."/>
            <person name="Fuchs J."/>
            <person name="Mata-Sucre Y."/>
            <person name="Dias Y."/>
            <person name="Vanzela A.L.L."/>
            <person name="Huettel B."/>
            <person name="Almeida C.C.S."/>
            <person name="Simkova H."/>
            <person name="Souza G."/>
            <person name="Pedrosa-Harand A."/>
            <person name="Macas J."/>
            <person name="Mayer K.F.X."/>
            <person name="Houben A."/>
            <person name="Marques A."/>
        </authorList>
    </citation>
    <scope>NUCLEOTIDE SEQUENCE [LARGE SCALE GENOMIC DNA]</scope>
    <source>
        <strain evidence="2">RhyTen1mFocal</strain>
    </source>
</reference>
<dbReference type="PANTHER" id="PTHR36887:SF1">
    <property type="entry name" value="OS01G0532300 PROTEIN"/>
    <property type="match status" value="1"/>
</dbReference>
<keyword evidence="1" id="KW-0812">Transmembrane</keyword>
<dbReference type="EMBL" id="JAMRDG010000002">
    <property type="protein sequence ID" value="KAJ3685947.1"/>
    <property type="molecule type" value="Genomic_DNA"/>
</dbReference>
<evidence type="ECO:0000313" key="2">
    <source>
        <dbReference type="EMBL" id="KAJ3685947.1"/>
    </source>
</evidence>
<dbReference type="InterPro" id="IPR008480">
    <property type="entry name" value="DUF761_pln"/>
</dbReference>
<name>A0AAD5WCB6_9POAL</name>
<gene>
    <name evidence="2" type="ORF">LUZ61_015111</name>
</gene>
<accession>A0AAD5WCB6</accession>
<sequence length="203" mass="23211">MKKLPPFSQLSKLAFILIFILLTPLVPSSLRPPYLYFLFNILVVSLGIESGLLKAITSPHEEKRPNNFITQTPIFNPSIQNVSNVMTKTQSIAAIANQALAKPIEKAKVEIGGIIGVNKLKKCASRPSIFFIGGLDSEQECKKENKKENKEEEREEHWMEAEEMTKQELFAKAESFIGNFYRQLKMQREESWKKIHGLYHKAF</sequence>
<feature type="transmembrane region" description="Helical" evidence="1">
    <location>
        <begin position="12"/>
        <end position="30"/>
    </location>
</feature>
<keyword evidence="1" id="KW-1133">Transmembrane helix</keyword>
<dbReference type="Pfam" id="PF05553">
    <property type="entry name" value="DUF761"/>
    <property type="match status" value="1"/>
</dbReference>
<comment type="caution">
    <text evidence="2">The sequence shown here is derived from an EMBL/GenBank/DDBJ whole genome shotgun (WGS) entry which is preliminary data.</text>
</comment>
<keyword evidence="3" id="KW-1185">Reference proteome</keyword>
<dbReference type="Proteomes" id="UP001210211">
    <property type="component" value="Unassembled WGS sequence"/>
</dbReference>
<feature type="transmembrane region" description="Helical" evidence="1">
    <location>
        <begin position="36"/>
        <end position="56"/>
    </location>
</feature>
<evidence type="ECO:0008006" key="4">
    <source>
        <dbReference type="Google" id="ProtNLM"/>
    </source>
</evidence>
<evidence type="ECO:0000256" key="1">
    <source>
        <dbReference type="SAM" id="Phobius"/>
    </source>
</evidence>
<dbReference type="PANTHER" id="PTHR36887">
    <property type="entry name" value="OS01G0532300 PROTEIN"/>
    <property type="match status" value="1"/>
</dbReference>
<organism evidence="2 3">
    <name type="scientific">Rhynchospora tenuis</name>
    <dbReference type="NCBI Taxonomy" id="198213"/>
    <lineage>
        <taxon>Eukaryota</taxon>
        <taxon>Viridiplantae</taxon>
        <taxon>Streptophyta</taxon>
        <taxon>Embryophyta</taxon>
        <taxon>Tracheophyta</taxon>
        <taxon>Spermatophyta</taxon>
        <taxon>Magnoliopsida</taxon>
        <taxon>Liliopsida</taxon>
        <taxon>Poales</taxon>
        <taxon>Cyperaceae</taxon>
        <taxon>Cyperoideae</taxon>
        <taxon>Rhynchosporeae</taxon>
        <taxon>Rhynchospora</taxon>
    </lineage>
</organism>